<dbReference type="FunFam" id="3.40.50.720:FF:000214">
    <property type="entry name" value="L-xylulose reductase"/>
    <property type="match status" value="1"/>
</dbReference>
<dbReference type="EMBL" id="GEZM01060167">
    <property type="protein sequence ID" value="JAV71226.1"/>
    <property type="molecule type" value="Transcribed_RNA"/>
</dbReference>
<reference evidence="6" key="3">
    <citation type="submission" date="2019-08" db="EMBL/GenBank/DDBJ databases">
        <authorList>
            <consortium name="Photinus pyralis genome working group"/>
            <person name="Fallon T.R."/>
            <person name="Sander Lower S.E."/>
            <person name="Weng J.-K."/>
        </authorList>
    </citation>
    <scope>NUCLEOTIDE SEQUENCE</scope>
    <source>
        <strain evidence="6">1611_PpyrPB1</strain>
        <tissue evidence="6">Whole body</tissue>
    </source>
</reference>
<protein>
    <recommendedName>
        <fullName evidence="8">L-xylulose reductase</fullName>
    </recommendedName>
</protein>
<comment type="subunit">
    <text evidence="2">Homotetramer.</text>
</comment>
<dbReference type="GO" id="GO:0006006">
    <property type="term" value="P:glucose metabolic process"/>
    <property type="evidence" value="ECO:0007669"/>
    <property type="project" value="TreeGrafter"/>
</dbReference>
<evidence type="ECO:0000313" key="6">
    <source>
        <dbReference type="EMBL" id="KAB0793439.1"/>
    </source>
</evidence>
<evidence type="ECO:0000256" key="4">
    <source>
        <dbReference type="ARBA" id="ARBA00023002"/>
    </source>
</evidence>
<evidence type="ECO:0000256" key="2">
    <source>
        <dbReference type="ARBA" id="ARBA00011881"/>
    </source>
</evidence>
<reference evidence="5" key="1">
    <citation type="journal article" date="2016" name="Sci. Rep.">
        <title>Molecular characterization of firefly nuptial gifts: a multi-omics approach sheds light on postcopulatory sexual selection.</title>
        <authorList>
            <person name="Al-Wathiqui N."/>
            <person name="Fallon T.R."/>
            <person name="South A."/>
            <person name="Weng J.K."/>
            <person name="Lewis S.M."/>
        </authorList>
    </citation>
    <scope>NUCLEOTIDE SEQUENCE</scope>
</reference>
<dbReference type="Gene3D" id="3.40.50.720">
    <property type="entry name" value="NAD(P)-binding Rossmann-like Domain"/>
    <property type="match status" value="1"/>
</dbReference>
<dbReference type="PRINTS" id="PR00080">
    <property type="entry name" value="SDRFAMILY"/>
</dbReference>
<dbReference type="PANTHER" id="PTHR44252">
    <property type="entry name" value="D-ERYTHRULOSE REDUCTASE"/>
    <property type="match status" value="1"/>
</dbReference>
<dbReference type="InterPro" id="IPR002347">
    <property type="entry name" value="SDR_fam"/>
</dbReference>
<evidence type="ECO:0000313" key="7">
    <source>
        <dbReference type="Proteomes" id="UP000327044"/>
    </source>
</evidence>
<dbReference type="FunCoup" id="A0A1Y1LI24">
    <property type="interactions" value="244"/>
</dbReference>
<keyword evidence="7" id="KW-1185">Reference proteome</keyword>
<evidence type="ECO:0000256" key="1">
    <source>
        <dbReference type="ARBA" id="ARBA00006484"/>
    </source>
</evidence>
<dbReference type="InParanoid" id="A0A1Y1LI24"/>
<dbReference type="Proteomes" id="UP000327044">
    <property type="component" value="Unassembled WGS sequence"/>
</dbReference>
<accession>A0A1Y1LI24</accession>
<gene>
    <name evidence="6" type="ORF">PPYR_13059</name>
</gene>
<dbReference type="InterPro" id="IPR051737">
    <property type="entry name" value="L-xylulose/Carbonyl_redctase"/>
</dbReference>
<sequence>MEISFTGKRALVSGASKGIGRAIAIQLSKCGAEVIALGRNKDDLDSLAREGKSIKVISVDLADWELTRKTLGNIGDVDLLVNNAGFNILEPMINVTESHIDQLFAVNYKSVVNLTQIVTESLLRRKVGGSVVVVSSQASFRGIQDHAIYCSTKAALDAFVKVCALELGPHNIRVNCVNPTVVLTELGQKAWSDPAKAVPMKAKIPLNRFAEVSDVVDAVLFLLSDKASMITGTCLPVDGGTLAAL</sequence>
<reference evidence="6 7" key="2">
    <citation type="journal article" date="2018" name="Elife">
        <title>Firefly genomes illuminate parallel origins of bioluminescence in beetles.</title>
        <authorList>
            <person name="Fallon T.R."/>
            <person name="Lower S.E."/>
            <person name="Chang C.H."/>
            <person name="Bessho-Uehara M."/>
            <person name="Martin G.J."/>
            <person name="Bewick A.J."/>
            <person name="Behringer M."/>
            <person name="Debat H.J."/>
            <person name="Wong I."/>
            <person name="Day J.C."/>
            <person name="Suvorov A."/>
            <person name="Silva C.J."/>
            <person name="Stanger-Hall K.F."/>
            <person name="Hall D.W."/>
            <person name="Schmitz R.J."/>
            <person name="Nelson D.R."/>
            <person name="Lewis S.M."/>
            <person name="Shigenobu S."/>
            <person name="Bybee S.M."/>
            <person name="Larracuente A.M."/>
            <person name="Oba Y."/>
            <person name="Weng J.K."/>
        </authorList>
    </citation>
    <scope>NUCLEOTIDE SEQUENCE [LARGE SCALE GENOMIC DNA]</scope>
    <source>
        <strain evidence="6">1611_PpyrPB1</strain>
        <tissue evidence="6">Whole body</tissue>
    </source>
</reference>
<organism evidence="5">
    <name type="scientific">Photinus pyralis</name>
    <name type="common">Common eastern firefly</name>
    <name type="synonym">Lampyris pyralis</name>
    <dbReference type="NCBI Taxonomy" id="7054"/>
    <lineage>
        <taxon>Eukaryota</taxon>
        <taxon>Metazoa</taxon>
        <taxon>Ecdysozoa</taxon>
        <taxon>Arthropoda</taxon>
        <taxon>Hexapoda</taxon>
        <taxon>Insecta</taxon>
        <taxon>Pterygota</taxon>
        <taxon>Neoptera</taxon>
        <taxon>Endopterygota</taxon>
        <taxon>Coleoptera</taxon>
        <taxon>Polyphaga</taxon>
        <taxon>Elateriformia</taxon>
        <taxon>Elateroidea</taxon>
        <taxon>Lampyridae</taxon>
        <taxon>Lampyrinae</taxon>
        <taxon>Photinus</taxon>
    </lineage>
</organism>
<proteinExistence type="inferred from homology"/>
<keyword evidence="3" id="KW-0521">NADP</keyword>
<evidence type="ECO:0000313" key="5">
    <source>
        <dbReference type="EMBL" id="JAV71226.1"/>
    </source>
</evidence>
<evidence type="ECO:0000256" key="3">
    <source>
        <dbReference type="ARBA" id="ARBA00022857"/>
    </source>
</evidence>
<dbReference type="SUPFAM" id="SSF51735">
    <property type="entry name" value="NAD(P)-binding Rossmann-fold domains"/>
    <property type="match status" value="1"/>
</dbReference>
<evidence type="ECO:0008006" key="8">
    <source>
        <dbReference type="Google" id="ProtNLM"/>
    </source>
</evidence>
<name>A0A1Y1LI24_PHOPY</name>
<dbReference type="AlphaFoldDB" id="A0A1Y1LI24"/>
<dbReference type="PRINTS" id="PR00081">
    <property type="entry name" value="GDHRDH"/>
</dbReference>
<dbReference type="GO" id="GO:0004090">
    <property type="term" value="F:carbonyl reductase (NADPH) activity"/>
    <property type="evidence" value="ECO:0007669"/>
    <property type="project" value="TreeGrafter"/>
</dbReference>
<comment type="similarity">
    <text evidence="1">Belongs to the short-chain dehydrogenases/reductases (SDR) family.</text>
</comment>
<keyword evidence="4" id="KW-0560">Oxidoreductase</keyword>
<dbReference type="GO" id="GO:0005997">
    <property type="term" value="P:xylulose metabolic process"/>
    <property type="evidence" value="ECO:0007669"/>
    <property type="project" value="TreeGrafter"/>
</dbReference>
<dbReference type="PANTHER" id="PTHR44252:SF3">
    <property type="entry name" value="D-ERYTHRULOSE REDUCTASE-RELATED"/>
    <property type="match status" value="1"/>
</dbReference>
<dbReference type="Pfam" id="PF13561">
    <property type="entry name" value="adh_short_C2"/>
    <property type="match status" value="1"/>
</dbReference>
<dbReference type="EMBL" id="VVIM01000009">
    <property type="protein sequence ID" value="KAB0793439.1"/>
    <property type="molecule type" value="Genomic_DNA"/>
</dbReference>
<dbReference type="GO" id="GO:0050038">
    <property type="term" value="F:L-xylulose reductase (NADPH) activity"/>
    <property type="evidence" value="ECO:0007669"/>
    <property type="project" value="TreeGrafter"/>
</dbReference>
<dbReference type="InterPro" id="IPR036291">
    <property type="entry name" value="NAD(P)-bd_dom_sf"/>
</dbReference>